<feature type="compositionally biased region" description="Basic and acidic residues" evidence="1">
    <location>
        <begin position="1"/>
        <end position="21"/>
    </location>
</feature>
<evidence type="ECO:0000313" key="3">
    <source>
        <dbReference type="Proteomes" id="UP000314294"/>
    </source>
</evidence>
<reference evidence="2 3" key="1">
    <citation type="submission" date="2019-03" db="EMBL/GenBank/DDBJ databases">
        <title>First draft genome of Liparis tanakae, snailfish: a comprehensive survey of snailfish specific genes.</title>
        <authorList>
            <person name="Kim W."/>
            <person name="Song I."/>
            <person name="Jeong J.-H."/>
            <person name="Kim D."/>
            <person name="Kim S."/>
            <person name="Ryu S."/>
            <person name="Song J.Y."/>
            <person name="Lee S.K."/>
        </authorList>
    </citation>
    <scope>NUCLEOTIDE SEQUENCE [LARGE SCALE GENOMIC DNA]</scope>
    <source>
        <tissue evidence="2">Muscle</tissue>
    </source>
</reference>
<protein>
    <submittedName>
        <fullName evidence="2">Uncharacterized protein</fullName>
    </submittedName>
</protein>
<evidence type="ECO:0000256" key="1">
    <source>
        <dbReference type="SAM" id="MobiDB-lite"/>
    </source>
</evidence>
<gene>
    <name evidence="2" type="ORF">EYF80_062707</name>
</gene>
<sequence length="69" mass="7845">MSGEARTLEDEQRRRREDEGSRCSTAIGTTDHDIRVQVAQRAWVRPSGSELPSPQRPPPLSATRRRSMQ</sequence>
<keyword evidence="3" id="KW-1185">Reference proteome</keyword>
<accession>A0A4Z2EF19</accession>
<proteinExistence type="predicted"/>
<feature type="region of interest" description="Disordered" evidence="1">
    <location>
        <begin position="1"/>
        <end position="69"/>
    </location>
</feature>
<evidence type="ECO:0000313" key="2">
    <source>
        <dbReference type="EMBL" id="TNN27150.1"/>
    </source>
</evidence>
<name>A0A4Z2EF19_9TELE</name>
<dbReference type="EMBL" id="SRLO01008790">
    <property type="protein sequence ID" value="TNN27150.1"/>
    <property type="molecule type" value="Genomic_DNA"/>
</dbReference>
<organism evidence="2 3">
    <name type="scientific">Liparis tanakae</name>
    <name type="common">Tanaka's snailfish</name>
    <dbReference type="NCBI Taxonomy" id="230148"/>
    <lineage>
        <taxon>Eukaryota</taxon>
        <taxon>Metazoa</taxon>
        <taxon>Chordata</taxon>
        <taxon>Craniata</taxon>
        <taxon>Vertebrata</taxon>
        <taxon>Euteleostomi</taxon>
        <taxon>Actinopterygii</taxon>
        <taxon>Neopterygii</taxon>
        <taxon>Teleostei</taxon>
        <taxon>Neoteleostei</taxon>
        <taxon>Acanthomorphata</taxon>
        <taxon>Eupercaria</taxon>
        <taxon>Perciformes</taxon>
        <taxon>Cottioidei</taxon>
        <taxon>Cottales</taxon>
        <taxon>Liparidae</taxon>
        <taxon>Liparis</taxon>
    </lineage>
</organism>
<comment type="caution">
    <text evidence="2">The sequence shown here is derived from an EMBL/GenBank/DDBJ whole genome shotgun (WGS) entry which is preliminary data.</text>
</comment>
<dbReference type="Proteomes" id="UP000314294">
    <property type="component" value="Unassembled WGS sequence"/>
</dbReference>
<dbReference type="AlphaFoldDB" id="A0A4Z2EF19"/>